<sequence>MAEYDGSATISLSRTPRATDSEDEDGPRRTISLASGGAAGVGGGNGDSPATGSALSAPRKPRGRPPGSKNKPKPPVVITRESESAMRPVVLELAAGADVLECVSGFARQRRVGVSIISGSGAVTNVTLRHPASHPTSLTLHGRFDILSLAGTFLPTKLSSPSSSPAPVVKSPFTVSLAGAQGQVIGGAVTGNLIAAGPVVLLVATFGSPEFHRLPAPCAEEEEGDTAAGVAAAEESRPLVAVSNEPPVSSGGMSYGSGGGGGGGGSISCQMPVEVLPWTGHAERATGSHFRHPHHHY</sequence>
<feature type="region of interest" description="Disordered" evidence="1">
    <location>
        <begin position="1"/>
        <end position="81"/>
    </location>
</feature>
<feature type="compositionally biased region" description="Gly residues" evidence="1">
    <location>
        <begin position="253"/>
        <end position="264"/>
    </location>
</feature>
<dbReference type="Gene3D" id="3.30.1330.80">
    <property type="entry name" value="Hypothetical protein, similar to alpha- acetolactate decarboxylase, domain 2"/>
    <property type="match status" value="1"/>
</dbReference>
<evidence type="ECO:0000256" key="1">
    <source>
        <dbReference type="SAM" id="MobiDB-lite"/>
    </source>
</evidence>
<dbReference type="PANTHER" id="PTHR31100:SF63">
    <property type="entry name" value="AT-HOOK MOTIF NUCLEAR-LOCALIZED PROTEIN"/>
    <property type="match status" value="1"/>
</dbReference>
<dbReference type="Pfam" id="PF03479">
    <property type="entry name" value="PCC"/>
    <property type="match status" value="1"/>
</dbReference>
<protein>
    <recommendedName>
        <fullName evidence="2">PPC domain-containing protein</fullName>
    </recommendedName>
</protein>
<dbReference type="OrthoDB" id="780835at2759"/>
<dbReference type="PANTHER" id="PTHR31100">
    <property type="entry name" value="AT-HOOK MOTIF NUCLEAR-LOCALIZED PROTEIN 15"/>
    <property type="match status" value="1"/>
</dbReference>
<feature type="region of interest" description="Disordered" evidence="1">
    <location>
        <begin position="241"/>
        <end position="264"/>
    </location>
</feature>
<feature type="compositionally biased region" description="Polar residues" evidence="1">
    <location>
        <begin position="8"/>
        <end position="18"/>
    </location>
</feature>
<dbReference type="GO" id="GO:0003700">
    <property type="term" value="F:DNA-binding transcription factor activity"/>
    <property type="evidence" value="ECO:0007669"/>
    <property type="project" value="TreeGrafter"/>
</dbReference>
<dbReference type="AlphaFoldDB" id="A0A7I8JX92"/>
<dbReference type="PROSITE" id="PS51742">
    <property type="entry name" value="PPC"/>
    <property type="match status" value="1"/>
</dbReference>
<name>A0A7I8JX92_SPIIN</name>
<accession>A0A7I8JX92</accession>
<gene>
    <name evidence="3" type="ORF">SI8410_01000697</name>
</gene>
<feature type="domain" description="PPC" evidence="2">
    <location>
        <begin position="83"/>
        <end position="227"/>
    </location>
</feature>
<feature type="compositionally biased region" description="Gly residues" evidence="1">
    <location>
        <begin position="37"/>
        <end position="46"/>
    </location>
</feature>
<evidence type="ECO:0000259" key="2">
    <source>
        <dbReference type="PROSITE" id="PS51742"/>
    </source>
</evidence>
<dbReference type="InterPro" id="IPR005175">
    <property type="entry name" value="PPC_dom"/>
</dbReference>
<keyword evidence="4" id="KW-1185">Reference proteome</keyword>
<dbReference type="Proteomes" id="UP000663760">
    <property type="component" value="Chromosome 1"/>
</dbReference>
<evidence type="ECO:0000313" key="4">
    <source>
        <dbReference type="Proteomes" id="UP000663760"/>
    </source>
</evidence>
<evidence type="ECO:0000313" key="3">
    <source>
        <dbReference type="EMBL" id="CAA7388488.1"/>
    </source>
</evidence>
<dbReference type="EMBL" id="LR746264">
    <property type="protein sequence ID" value="CAA7388488.1"/>
    <property type="molecule type" value="Genomic_DNA"/>
</dbReference>
<dbReference type="GO" id="GO:0003680">
    <property type="term" value="F:minor groove of adenine-thymine-rich DNA binding"/>
    <property type="evidence" value="ECO:0007669"/>
    <property type="project" value="InterPro"/>
</dbReference>
<dbReference type="GO" id="GO:0005634">
    <property type="term" value="C:nucleus"/>
    <property type="evidence" value="ECO:0007669"/>
    <property type="project" value="TreeGrafter"/>
</dbReference>
<dbReference type="InterPro" id="IPR014476">
    <property type="entry name" value="AHL15-29"/>
</dbReference>
<reference evidence="3" key="1">
    <citation type="submission" date="2020-02" db="EMBL/GenBank/DDBJ databases">
        <authorList>
            <person name="Scholz U."/>
            <person name="Mascher M."/>
            <person name="Fiebig A."/>
        </authorList>
    </citation>
    <scope>NUCLEOTIDE SEQUENCE</scope>
</reference>
<dbReference type="SUPFAM" id="SSF117856">
    <property type="entry name" value="AF0104/ALDC/Ptd012-like"/>
    <property type="match status" value="1"/>
</dbReference>
<proteinExistence type="predicted"/>
<organism evidence="3 4">
    <name type="scientific">Spirodela intermedia</name>
    <name type="common">Intermediate duckweed</name>
    <dbReference type="NCBI Taxonomy" id="51605"/>
    <lineage>
        <taxon>Eukaryota</taxon>
        <taxon>Viridiplantae</taxon>
        <taxon>Streptophyta</taxon>
        <taxon>Embryophyta</taxon>
        <taxon>Tracheophyta</taxon>
        <taxon>Spermatophyta</taxon>
        <taxon>Magnoliopsida</taxon>
        <taxon>Liliopsida</taxon>
        <taxon>Araceae</taxon>
        <taxon>Lemnoideae</taxon>
        <taxon>Spirodela</taxon>
    </lineage>
</organism>
<dbReference type="CDD" id="cd11378">
    <property type="entry name" value="DUF296"/>
    <property type="match status" value="1"/>
</dbReference>